<dbReference type="PROSITE" id="PS00409">
    <property type="entry name" value="PROKAR_NTER_METHYL"/>
    <property type="match status" value="1"/>
</dbReference>
<sequence>MRIKFCNIKMEKVKSEKGFTLLELIFVMVIIGTLSSSLILPFISNLKQATRPEIYNTATYIAVGELEKVRSDGYNGMKTLIGTANTQVTKKGRTYDKERVTEYVTQSAGSFNNSATPTELIRVTVTIANPGISSFSMWELLTDDFYN</sequence>
<dbReference type="SUPFAM" id="SSF54523">
    <property type="entry name" value="Pili subunits"/>
    <property type="match status" value="1"/>
</dbReference>
<organism evidence="2 3">
    <name type="scientific">Candidatus Scalindua brodae</name>
    <dbReference type="NCBI Taxonomy" id="237368"/>
    <lineage>
        <taxon>Bacteria</taxon>
        <taxon>Pseudomonadati</taxon>
        <taxon>Planctomycetota</taxon>
        <taxon>Candidatus Brocadiia</taxon>
        <taxon>Candidatus Brocadiales</taxon>
        <taxon>Candidatus Scalinduaceae</taxon>
        <taxon>Candidatus Scalindua</taxon>
    </lineage>
</organism>
<comment type="caution">
    <text evidence="2">The sequence shown here is derived from an EMBL/GenBank/DDBJ whole genome shotgun (WGS) entry which is preliminary data.</text>
</comment>
<dbReference type="AlphaFoldDB" id="A0A0B0EQ36"/>
<evidence type="ECO:0008006" key="4">
    <source>
        <dbReference type="Google" id="ProtNLM"/>
    </source>
</evidence>
<feature type="transmembrane region" description="Helical" evidence="1">
    <location>
        <begin position="21"/>
        <end position="43"/>
    </location>
</feature>
<reference evidence="2 3" key="1">
    <citation type="submission" date="2014-10" db="EMBL/GenBank/DDBJ databases">
        <title>Draft genome of anammox bacterium scalindua brodae, obtained using differential coverage binning of sequence data from two enrichment reactors.</title>
        <authorList>
            <person name="Speth D.R."/>
            <person name="Russ L."/>
            <person name="Kartal B."/>
            <person name="Op den Camp H.J."/>
            <person name="Dutilh B.E."/>
            <person name="Jetten M.S."/>
        </authorList>
    </citation>
    <scope>NUCLEOTIDE SEQUENCE [LARGE SCALE GENOMIC DNA]</scope>
    <source>
        <strain evidence="2">RU1</strain>
    </source>
</reference>
<dbReference type="EMBL" id="JRYO01000025">
    <property type="protein sequence ID" value="KHE93956.1"/>
    <property type="molecule type" value="Genomic_DNA"/>
</dbReference>
<evidence type="ECO:0000313" key="3">
    <source>
        <dbReference type="Proteomes" id="UP000030652"/>
    </source>
</evidence>
<keyword evidence="1" id="KW-1133">Transmembrane helix</keyword>
<keyword evidence="1" id="KW-0812">Transmembrane</keyword>
<dbReference type="InterPro" id="IPR012902">
    <property type="entry name" value="N_methyl_site"/>
</dbReference>
<gene>
    <name evidence="2" type="ORF">SCABRO_00276</name>
</gene>
<accession>A0A0B0EQ36</accession>
<dbReference type="Gene3D" id="3.30.700.10">
    <property type="entry name" value="Glycoprotein, Type 4 Pilin"/>
    <property type="match status" value="1"/>
</dbReference>
<protein>
    <recommendedName>
        <fullName evidence="4">Prepilin-type N-terminal cleavage/methylation domain-containing protein</fullName>
    </recommendedName>
</protein>
<dbReference type="Proteomes" id="UP000030652">
    <property type="component" value="Unassembled WGS sequence"/>
</dbReference>
<dbReference type="InterPro" id="IPR045584">
    <property type="entry name" value="Pilin-like"/>
</dbReference>
<evidence type="ECO:0000256" key="1">
    <source>
        <dbReference type="SAM" id="Phobius"/>
    </source>
</evidence>
<proteinExistence type="predicted"/>
<dbReference type="NCBIfam" id="TIGR02532">
    <property type="entry name" value="IV_pilin_GFxxxE"/>
    <property type="match status" value="1"/>
</dbReference>
<name>A0A0B0EQ36_9BACT</name>
<dbReference type="Pfam" id="PF07963">
    <property type="entry name" value="N_methyl"/>
    <property type="match status" value="1"/>
</dbReference>
<keyword evidence="1" id="KW-0472">Membrane</keyword>
<evidence type="ECO:0000313" key="2">
    <source>
        <dbReference type="EMBL" id="KHE93956.1"/>
    </source>
</evidence>